<dbReference type="SMART" id="SM00829">
    <property type="entry name" value="PKS_ER"/>
    <property type="match status" value="1"/>
</dbReference>
<dbReference type="InterPro" id="IPR011032">
    <property type="entry name" value="GroES-like_sf"/>
</dbReference>
<dbReference type="Proteomes" id="UP000247922">
    <property type="component" value="Unassembled WGS sequence"/>
</dbReference>
<dbReference type="SUPFAM" id="SSF50129">
    <property type="entry name" value="GroES-like"/>
    <property type="match status" value="1"/>
</dbReference>
<dbReference type="RefSeq" id="WP_110250532.1">
    <property type="nucleotide sequence ID" value="NZ_QJJR01000002.1"/>
</dbReference>
<dbReference type="InterPro" id="IPR036291">
    <property type="entry name" value="NAD(P)-bd_dom_sf"/>
</dbReference>
<organism evidence="2 3">
    <name type="scientific">Streptohalobacillus salinus</name>
    <dbReference type="NCBI Taxonomy" id="621096"/>
    <lineage>
        <taxon>Bacteria</taxon>
        <taxon>Bacillati</taxon>
        <taxon>Bacillota</taxon>
        <taxon>Bacilli</taxon>
        <taxon>Bacillales</taxon>
        <taxon>Bacillaceae</taxon>
        <taxon>Streptohalobacillus</taxon>
    </lineage>
</organism>
<proteinExistence type="predicted"/>
<dbReference type="InterPro" id="IPR052711">
    <property type="entry name" value="Zinc_ADH-like"/>
</dbReference>
<dbReference type="SUPFAM" id="SSF51735">
    <property type="entry name" value="NAD(P)-binding Rossmann-fold domains"/>
    <property type="match status" value="1"/>
</dbReference>
<evidence type="ECO:0000313" key="2">
    <source>
        <dbReference type="EMBL" id="PXW92657.1"/>
    </source>
</evidence>
<accession>A0A2V3WGU9</accession>
<keyword evidence="3" id="KW-1185">Reference proteome</keyword>
<dbReference type="EMBL" id="QJJR01000002">
    <property type="protein sequence ID" value="PXW92657.1"/>
    <property type="molecule type" value="Genomic_DNA"/>
</dbReference>
<dbReference type="Gene3D" id="3.40.50.720">
    <property type="entry name" value="NAD(P)-binding Rossmann-like Domain"/>
    <property type="match status" value="1"/>
</dbReference>
<name>A0A2V3WGU9_9BACI</name>
<dbReference type="AlphaFoldDB" id="A0A2V3WGU9"/>
<protein>
    <submittedName>
        <fullName evidence="2">Zinc-binding alcohol dehydrogenase/oxidoreductase</fullName>
    </submittedName>
</protein>
<reference evidence="2 3" key="1">
    <citation type="submission" date="2018-05" db="EMBL/GenBank/DDBJ databases">
        <title>Genomic Encyclopedia of Type Strains, Phase IV (KMG-IV): sequencing the most valuable type-strain genomes for metagenomic binning, comparative biology and taxonomic classification.</title>
        <authorList>
            <person name="Goeker M."/>
        </authorList>
    </citation>
    <scope>NUCLEOTIDE SEQUENCE [LARGE SCALE GENOMIC DNA]</scope>
    <source>
        <strain evidence="2 3">DSM 22440</strain>
    </source>
</reference>
<gene>
    <name evidence="2" type="ORF">DES38_102241</name>
</gene>
<dbReference type="Pfam" id="PF08240">
    <property type="entry name" value="ADH_N"/>
    <property type="match status" value="1"/>
</dbReference>
<sequence length="325" mass="35717">MRAIVDEGNQTKLMEMPKPALNSKEVRLKMKVAGLNRRDLYIKDRHESNAPPVILGSDGVGEVEAIGADVTRFKIGDKLIVNPGLYWNEATIASAPDLEIVGFPHHGTFAEYYVQDEDYLEHKPAYLSDTEAAVLSLSALTGYRAIFTKGQLKPGETVLIPGAGGGVSSYMIQFAKAQGARVIVTSRKEAKLRKAKELGADRGILTESEWGSALVNETIDLVIDSIGAKTLTKCLDVLKPGGRLVTFGATTEDSVSFNVRQFFYKQQMIIGSTMGSREELRALLTFIEKHQLRPVVDTVYSLDQYEEAFARLEASTQFGKIAIKL</sequence>
<dbReference type="GO" id="GO:0016491">
    <property type="term" value="F:oxidoreductase activity"/>
    <property type="evidence" value="ECO:0007669"/>
    <property type="project" value="InterPro"/>
</dbReference>
<dbReference type="OrthoDB" id="9787435at2"/>
<dbReference type="Pfam" id="PF00107">
    <property type="entry name" value="ADH_zinc_N"/>
    <property type="match status" value="1"/>
</dbReference>
<comment type="caution">
    <text evidence="2">The sequence shown here is derived from an EMBL/GenBank/DDBJ whole genome shotgun (WGS) entry which is preliminary data.</text>
</comment>
<feature type="domain" description="Enoyl reductase (ER)" evidence="1">
    <location>
        <begin position="8"/>
        <end position="323"/>
    </location>
</feature>
<dbReference type="Gene3D" id="3.90.180.10">
    <property type="entry name" value="Medium-chain alcohol dehydrogenases, catalytic domain"/>
    <property type="match status" value="1"/>
</dbReference>
<dbReference type="PANTHER" id="PTHR45033">
    <property type="match status" value="1"/>
</dbReference>
<evidence type="ECO:0000259" key="1">
    <source>
        <dbReference type="SMART" id="SM00829"/>
    </source>
</evidence>
<dbReference type="InterPro" id="IPR013154">
    <property type="entry name" value="ADH-like_N"/>
</dbReference>
<dbReference type="InterPro" id="IPR020843">
    <property type="entry name" value="ER"/>
</dbReference>
<evidence type="ECO:0000313" key="3">
    <source>
        <dbReference type="Proteomes" id="UP000247922"/>
    </source>
</evidence>
<dbReference type="PANTHER" id="PTHR45033:SF3">
    <property type="entry name" value="DEHYDROGENASE, PUTATIVE (AFU_ORTHOLOGUE AFUA_2G13270)-RELATED"/>
    <property type="match status" value="1"/>
</dbReference>
<dbReference type="InterPro" id="IPR013149">
    <property type="entry name" value="ADH-like_C"/>
</dbReference>